<sequence length="457" mass="51877">MIVRIHVLACSFCYKMSVYRAQASFSVVFLALLVGVRCSDGRVQASGRAPTTFRNPISDEKMADPWVLFWNGSYHLISSAENEQGIPTLRVYKSNNLGDFRNAEKKVIYTAPQGTMWSKELWAPELHYIHGEFYVYYAADDGNNINHKMYVLKGDDPNNPMSSYTFMGKIFDSQKDWWGIDGTILKHRNGKNYYIYSGWDGAYNYDPLVQHLFIAEMASPTSLVPGTATLIKSPHYSWETDGQAVVEGPAVVEMNDTYYLMYSAGASWTMYYSTSVMGLNARSDPLKASSWWRSDKPVFPRNEAEDVYGPGHASFTVSPDGKEHWIVYHALDDPEGHWANRSPRAQQFFFDATGFPYFPLAAGFHRDIPLPSGTDVNFFQGSDYNPGSSNDLFHLQTSNQTVCRETCEMRRNCDLVVMNTCGDECWGKRFTGYGGFVSRSCRQTIRVEFDDRHHGNL</sequence>
<dbReference type="AlphaFoldDB" id="A0A1D1W4P8"/>
<feature type="active site" description="Proton donor" evidence="5">
    <location>
        <position position="247"/>
    </location>
</feature>
<dbReference type="Pfam" id="PF04616">
    <property type="entry name" value="Glyco_hydro_43"/>
    <property type="match status" value="1"/>
</dbReference>
<dbReference type="STRING" id="947166.A0A1D1W4P8"/>
<keyword evidence="2" id="KW-0732">Signal</keyword>
<comment type="similarity">
    <text evidence="1 7">Belongs to the glycosyl hydrolase 43 family.</text>
</comment>
<keyword evidence="4 7" id="KW-0326">Glycosidase</keyword>
<dbReference type="GO" id="GO:0005975">
    <property type="term" value="P:carbohydrate metabolic process"/>
    <property type="evidence" value="ECO:0007669"/>
    <property type="project" value="InterPro"/>
</dbReference>
<evidence type="ECO:0000313" key="9">
    <source>
        <dbReference type="Proteomes" id="UP000186922"/>
    </source>
</evidence>
<evidence type="ECO:0000256" key="5">
    <source>
        <dbReference type="PIRSR" id="PIRSR606710-1"/>
    </source>
</evidence>
<dbReference type="Gene3D" id="2.115.10.20">
    <property type="entry name" value="Glycosyl hydrolase domain, family 43"/>
    <property type="match status" value="1"/>
</dbReference>
<dbReference type="InterPro" id="IPR023296">
    <property type="entry name" value="Glyco_hydro_beta-prop_sf"/>
</dbReference>
<dbReference type="PANTHER" id="PTHR43817:SF1">
    <property type="entry name" value="HYDROLASE, FAMILY 43, PUTATIVE (AFU_ORTHOLOGUE AFUA_3G01660)-RELATED"/>
    <property type="match status" value="1"/>
</dbReference>
<dbReference type="CDD" id="cd18820">
    <property type="entry name" value="GH43_LbAraf43-like"/>
    <property type="match status" value="1"/>
</dbReference>
<organism evidence="8 9">
    <name type="scientific">Ramazzottius varieornatus</name>
    <name type="common">Water bear</name>
    <name type="synonym">Tardigrade</name>
    <dbReference type="NCBI Taxonomy" id="947166"/>
    <lineage>
        <taxon>Eukaryota</taxon>
        <taxon>Metazoa</taxon>
        <taxon>Ecdysozoa</taxon>
        <taxon>Tardigrada</taxon>
        <taxon>Eutardigrada</taxon>
        <taxon>Parachela</taxon>
        <taxon>Hypsibioidea</taxon>
        <taxon>Ramazzottiidae</taxon>
        <taxon>Ramazzottius</taxon>
    </lineage>
</organism>
<evidence type="ECO:0000256" key="3">
    <source>
        <dbReference type="ARBA" id="ARBA00022801"/>
    </source>
</evidence>
<accession>A0A1D1W4P8</accession>
<evidence type="ECO:0000313" key="8">
    <source>
        <dbReference type="EMBL" id="GAV06394.1"/>
    </source>
</evidence>
<dbReference type="GO" id="GO:0004553">
    <property type="term" value="F:hydrolase activity, hydrolyzing O-glycosyl compounds"/>
    <property type="evidence" value="ECO:0007669"/>
    <property type="project" value="InterPro"/>
</dbReference>
<evidence type="ECO:0000256" key="6">
    <source>
        <dbReference type="PIRSR" id="PIRSR606710-2"/>
    </source>
</evidence>
<keyword evidence="9" id="KW-1185">Reference proteome</keyword>
<evidence type="ECO:0000256" key="1">
    <source>
        <dbReference type="ARBA" id="ARBA00009865"/>
    </source>
</evidence>
<protein>
    <submittedName>
        <fullName evidence="8">Uncharacterized protein</fullName>
    </submittedName>
</protein>
<proteinExistence type="inferred from homology"/>
<comment type="caution">
    <text evidence="8">The sequence shown here is derived from an EMBL/GenBank/DDBJ whole genome shotgun (WGS) entry which is preliminary data.</text>
</comment>
<name>A0A1D1W4P8_RAMVA</name>
<dbReference type="SUPFAM" id="SSF75005">
    <property type="entry name" value="Arabinanase/levansucrase/invertase"/>
    <property type="match status" value="1"/>
</dbReference>
<dbReference type="Proteomes" id="UP000186922">
    <property type="component" value="Unassembled WGS sequence"/>
</dbReference>
<dbReference type="PANTHER" id="PTHR43817">
    <property type="entry name" value="GLYCOSYL HYDROLASE"/>
    <property type="match status" value="1"/>
</dbReference>
<feature type="site" description="Important for catalytic activity, responsible for pKa modulation of the active site Glu and correct orientation of both the proton donor and substrate" evidence="6">
    <location>
        <position position="181"/>
    </location>
</feature>
<feature type="active site" description="Proton acceptor" evidence="5">
    <location>
        <position position="64"/>
    </location>
</feature>
<evidence type="ECO:0000256" key="4">
    <source>
        <dbReference type="ARBA" id="ARBA00023295"/>
    </source>
</evidence>
<dbReference type="InterPro" id="IPR006710">
    <property type="entry name" value="Glyco_hydro_43"/>
</dbReference>
<evidence type="ECO:0000256" key="2">
    <source>
        <dbReference type="ARBA" id="ARBA00022729"/>
    </source>
</evidence>
<dbReference type="EMBL" id="BDGG01000013">
    <property type="protein sequence ID" value="GAV06394.1"/>
    <property type="molecule type" value="Genomic_DNA"/>
</dbReference>
<evidence type="ECO:0000256" key="7">
    <source>
        <dbReference type="RuleBase" id="RU361187"/>
    </source>
</evidence>
<reference evidence="8 9" key="1">
    <citation type="journal article" date="2016" name="Nat. Commun.">
        <title>Extremotolerant tardigrade genome and improved radiotolerance of human cultured cells by tardigrade-unique protein.</title>
        <authorList>
            <person name="Hashimoto T."/>
            <person name="Horikawa D.D."/>
            <person name="Saito Y."/>
            <person name="Kuwahara H."/>
            <person name="Kozuka-Hata H."/>
            <person name="Shin-I T."/>
            <person name="Minakuchi Y."/>
            <person name="Ohishi K."/>
            <person name="Motoyama A."/>
            <person name="Aizu T."/>
            <person name="Enomoto A."/>
            <person name="Kondo K."/>
            <person name="Tanaka S."/>
            <person name="Hara Y."/>
            <person name="Koshikawa S."/>
            <person name="Sagara H."/>
            <person name="Miura T."/>
            <person name="Yokobori S."/>
            <person name="Miyagawa K."/>
            <person name="Suzuki Y."/>
            <person name="Kubo T."/>
            <person name="Oyama M."/>
            <person name="Kohara Y."/>
            <person name="Fujiyama A."/>
            <person name="Arakawa K."/>
            <person name="Katayama T."/>
            <person name="Toyoda A."/>
            <person name="Kunieda T."/>
        </authorList>
    </citation>
    <scope>NUCLEOTIDE SEQUENCE [LARGE SCALE GENOMIC DNA]</scope>
    <source>
        <strain evidence="8 9">YOKOZUNA-1</strain>
    </source>
</reference>
<gene>
    <name evidence="8" type="primary">RvY_16399-1</name>
    <name evidence="8" type="synonym">RvY_16399.1</name>
    <name evidence="8" type="ORF">RvY_16399</name>
</gene>
<dbReference type="OrthoDB" id="272289at2759"/>
<keyword evidence="3 7" id="KW-0378">Hydrolase</keyword>